<sequence length="1440" mass="168503">MELWRQNAKNYIIFLILIIIFINQLIKIKGICIKSSSESIAITYEIIEESITPMIVGNLKKDLCIDQYYNHDTNDELLLRNNIDNDNKQSMIHEFVLFPTSQPFYQYFKIKTDIITNYNEQYLILNKSIDREQLCSITNGIHSSHSKLLQSNYIKQHQYEQQQQQHQSQYYNDDMNTLCNCNHLLGWCTIYLHLALIPFYNNQSNHQIDLSDLSLLINHTQQFKKNIDYWLNSISIMEFFIIELKIIDINDNRPIFNPSYYKIIISESDKPGMIYRLPIAFDQDIGMNSMLFYNIVSINGTNNQGNTIQLYSINSNHNHNNNSDYNEKLFILIQETNPKLPFIALQSLEQIEIHKLYIKLIQPLDRELYHHYDLIIIAMDKPSNPPPPPHHHHHHHQQKTGTLNLIIEIADINDELPKFQYKQYEFHIEENLPSGSIIGQVNAIDLDDGLNSIINYTIKEMKPFINPNDNPNHNDYYDYYNELIYIDSITGEIKLYTMIDREKIFKIHLIIEAKDNGQPSRSSLTNVIIHIDDINDNSPMIELWGYKEILNSTGLLIHNNNNDNDNNNIHHSNLMPFYLISSQSSLIPVHIWISEYLNLKSIISIIKVNDLDQGINGTVQCILNDSYFILQPEITNNNNNNDNQLKSYYVILSKLLDYELQIIHHIPIICYDLGIPLSKTSTILLNIHIKDENDNEPKFLLPEIFQPAQWINKEQFLSNIQLMNNNLNSIFDFHNTLINLKMIPLEINIPETCSINSIILKFPVLDIDNGINSLLNYQLQLINQYPINQYNNHHHYNQSIEIDNIIDFLQINNKTGQIIINKSLKLIPEYMKYIYELIVTDQGIPIKLSKLYLSLQIIIVNSYPPNIELIKLSNITIIELYKNNFNKKYEIEFYENQPINIQLVKLISYDPDRGNAGRITYKLIQNLIKTCKGSYQPLNNTIQIDSNNGIITIIKSLDRELDGHLILLTIHIHDHGIPMYTTTIYIDIKILDRNDNPPLFILPLQSCHKLDRISDTNNLYDVIPCNNLLHNNNLLLYNNSINQTYNMTMLLPKQSKQNILYPFIQFKAIDYDIGLNGLITYHINENCLKFNLFNETINNSLFIIDKHSGCLSIILKFTTEILDTTYYFCIIAKDHGELIQHYSIMKVYIKIKSYINQSIILMNYSIKSIEHIMKTKLSLNNDNNNDNNIPQLKLYQEEQQEDPQQRQQPREQQHEHTLTPIIRILLCITTTIGGLMIIIVGILSIKQPKWLIRNLCRRNSKETAKAELLRFHEVHNQIEVKRNLKYKQNEMKSYDMELEKSQNYPLLCNNSNNNNDASTTDIIVTRTHTDEPVQIHLPQDYCIECNNNSNISDSLLNYPYTQQRNHIHQQHQHHPYEHHQPNSNSPVFLHIVRTCDIVNDPKLMKSIIETKTTGHLVESNDIKCIYCNEKSTENWNQNIV</sequence>
<evidence type="ECO:0000256" key="8">
    <source>
        <dbReference type="PROSITE-ProRule" id="PRU00043"/>
    </source>
</evidence>
<dbReference type="InterPro" id="IPR015919">
    <property type="entry name" value="Cadherin-like_sf"/>
</dbReference>
<evidence type="ECO:0000256" key="1">
    <source>
        <dbReference type="ARBA" id="ARBA00004167"/>
    </source>
</evidence>
<feature type="transmembrane region" description="Helical" evidence="9">
    <location>
        <begin position="12"/>
        <end position="28"/>
    </location>
</feature>
<keyword evidence="6 9" id="KW-0472">Membrane</keyword>
<comment type="subcellular location">
    <subcellularLocation>
        <location evidence="1">Membrane</location>
        <topology evidence="1">Single-pass membrane protein</topology>
    </subcellularLocation>
</comment>
<keyword evidence="5 9" id="KW-1133">Transmembrane helix</keyword>
<dbReference type="PRINTS" id="PR00205">
    <property type="entry name" value="CADHERIN"/>
</dbReference>
<reference evidence="12" key="1">
    <citation type="submission" date="2023-11" db="UniProtKB">
        <authorList>
            <consortium name="WormBaseParasite"/>
        </authorList>
    </citation>
    <scope>IDENTIFICATION</scope>
</reference>
<accession>A0AA85AEX3</accession>
<feature type="transmembrane region" description="Helical" evidence="9">
    <location>
        <begin position="1221"/>
        <end position="1245"/>
    </location>
</feature>
<dbReference type="Pfam" id="PF00028">
    <property type="entry name" value="Cadherin"/>
    <property type="match status" value="2"/>
</dbReference>
<organism evidence="11 12">
    <name type="scientific">Schistosoma margrebowiei</name>
    <dbReference type="NCBI Taxonomy" id="48269"/>
    <lineage>
        <taxon>Eukaryota</taxon>
        <taxon>Metazoa</taxon>
        <taxon>Spiralia</taxon>
        <taxon>Lophotrochozoa</taxon>
        <taxon>Platyhelminthes</taxon>
        <taxon>Trematoda</taxon>
        <taxon>Digenea</taxon>
        <taxon>Strigeidida</taxon>
        <taxon>Schistosomatoidea</taxon>
        <taxon>Schistosomatidae</taxon>
        <taxon>Schistosoma</taxon>
    </lineage>
</organism>
<evidence type="ECO:0000256" key="3">
    <source>
        <dbReference type="ARBA" id="ARBA00022737"/>
    </source>
</evidence>
<name>A0AA85AEX3_9TREM</name>
<dbReference type="InterPro" id="IPR020894">
    <property type="entry name" value="Cadherin_CS"/>
</dbReference>
<evidence type="ECO:0000256" key="9">
    <source>
        <dbReference type="SAM" id="Phobius"/>
    </source>
</evidence>
<evidence type="ECO:0000313" key="12">
    <source>
        <dbReference type="WBParaSite" id="SMRG1_79810.1"/>
    </source>
</evidence>
<dbReference type="WBParaSite" id="SMRG1_79810.1">
    <property type="protein sequence ID" value="SMRG1_79810.1"/>
    <property type="gene ID" value="SMRG1_79810"/>
</dbReference>
<evidence type="ECO:0000256" key="6">
    <source>
        <dbReference type="ARBA" id="ARBA00023136"/>
    </source>
</evidence>
<dbReference type="SMART" id="SM00112">
    <property type="entry name" value="CA"/>
    <property type="match status" value="6"/>
</dbReference>
<dbReference type="Gene3D" id="2.60.40.60">
    <property type="entry name" value="Cadherins"/>
    <property type="match status" value="7"/>
</dbReference>
<dbReference type="InterPro" id="IPR050174">
    <property type="entry name" value="Protocadherin/Cadherin-CA"/>
</dbReference>
<feature type="domain" description="Cadherin" evidence="10">
    <location>
        <begin position="593"/>
        <end position="699"/>
    </location>
</feature>
<feature type="domain" description="Cadherin" evidence="10">
    <location>
        <begin position="1043"/>
        <end position="1192"/>
    </location>
</feature>
<dbReference type="InterPro" id="IPR002126">
    <property type="entry name" value="Cadherin-like_dom"/>
</dbReference>
<protein>
    <submittedName>
        <fullName evidence="12">Cadherin</fullName>
    </submittedName>
</protein>
<dbReference type="PROSITE" id="PS00232">
    <property type="entry name" value="CADHERIN_1"/>
    <property type="match status" value="4"/>
</dbReference>
<keyword evidence="3" id="KW-0677">Repeat</keyword>
<dbReference type="SUPFAM" id="SSF49313">
    <property type="entry name" value="Cadherin-like"/>
    <property type="match status" value="6"/>
</dbReference>
<dbReference type="PANTHER" id="PTHR24028">
    <property type="entry name" value="CADHERIN-87A"/>
    <property type="match status" value="1"/>
</dbReference>
<evidence type="ECO:0000259" key="10">
    <source>
        <dbReference type="PROSITE" id="PS50268"/>
    </source>
</evidence>
<dbReference type="PANTHER" id="PTHR24028:SF146">
    <property type="entry name" value="CADHERIN 96CB, ISOFORM D-RELATED"/>
    <property type="match status" value="1"/>
</dbReference>
<evidence type="ECO:0000256" key="4">
    <source>
        <dbReference type="ARBA" id="ARBA00022837"/>
    </source>
</evidence>
<evidence type="ECO:0000256" key="5">
    <source>
        <dbReference type="ARBA" id="ARBA00022989"/>
    </source>
</evidence>
<evidence type="ECO:0000256" key="2">
    <source>
        <dbReference type="ARBA" id="ARBA00022692"/>
    </source>
</evidence>
<dbReference type="Proteomes" id="UP000050790">
    <property type="component" value="Unassembled WGS sequence"/>
</dbReference>
<dbReference type="GO" id="GO:0007156">
    <property type="term" value="P:homophilic cell adhesion via plasma membrane adhesion molecules"/>
    <property type="evidence" value="ECO:0007669"/>
    <property type="project" value="InterPro"/>
</dbReference>
<feature type="domain" description="Cadherin" evidence="10">
    <location>
        <begin position="420"/>
        <end position="541"/>
    </location>
</feature>
<proteinExistence type="predicted"/>
<feature type="domain" description="Cadherin" evidence="10">
    <location>
        <begin position="257"/>
        <end position="419"/>
    </location>
</feature>
<keyword evidence="2 9" id="KW-0812">Transmembrane</keyword>
<keyword evidence="7" id="KW-0325">Glycoprotein</keyword>
<keyword evidence="4 8" id="KW-0106">Calcium</keyword>
<evidence type="ECO:0000256" key="7">
    <source>
        <dbReference type="ARBA" id="ARBA00023180"/>
    </source>
</evidence>
<dbReference type="PROSITE" id="PS50268">
    <property type="entry name" value="CADHERIN_2"/>
    <property type="match status" value="6"/>
</dbReference>
<dbReference type="CDD" id="cd11304">
    <property type="entry name" value="Cadherin_repeat"/>
    <property type="match status" value="6"/>
</dbReference>
<dbReference type="GO" id="GO:0005886">
    <property type="term" value="C:plasma membrane"/>
    <property type="evidence" value="ECO:0007669"/>
    <property type="project" value="InterPro"/>
</dbReference>
<feature type="domain" description="Cadherin" evidence="10">
    <location>
        <begin position="741"/>
        <end position="867"/>
    </location>
</feature>
<dbReference type="FunFam" id="2.60.40.60:FF:000020">
    <property type="entry name" value="Dachsous cadherin-related 1b"/>
    <property type="match status" value="1"/>
</dbReference>
<dbReference type="GO" id="GO:0005509">
    <property type="term" value="F:calcium ion binding"/>
    <property type="evidence" value="ECO:0007669"/>
    <property type="project" value="UniProtKB-UniRule"/>
</dbReference>
<feature type="domain" description="Cadherin" evidence="10">
    <location>
        <begin position="885"/>
        <end position="1000"/>
    </location>
</feature>
<evidence type="ECO:0000313" key="11">
    <source>
        <dbReference type="Proteomes" id="UP000050790"/>
    </source>
</evidence>